<evidence type="ECO:0008006" key="4">
    <source>
        <dbReference type="Google" id="ProtNLM"/>
    </source>
</evidence>
<reference evidence="2" key="1">
    <citation type="submission" date="2025-08" db="UniProtKB">
        <authorList>
            <consortium name="Ensembl"/>
        </authorList>
    </citation>
    <scope>IDENTIFICATION</scope>
</reference>
<keyword evidence="3" id="KW-1185">Reference proteome</keyword>
<evidence type="ECO:0000313" key="3">
    <source>
        <dbReference type="Proteomes" id="UP000694569"/>
    </source>
</evidence>
<keyword evidence="1" id="KW-1133">Transmembrane helix</keyword>
<dbReference type="Proteomes" id="UP000694569">
    <property type="component" value="Unplaced"/>
</dbReference>
<dbReference type="OrthoDB" id="416119at2759"/>
<organism evidence="2 3">
    <name type="scientific">Leptobrachium leishanense</name>
    <name type="common">Leishan spiny toad</name>
    <dbReference type="NCBI Taxonomy" id="445787"/>
    <lineage>
        <taxon>Eukaryota</taxon>
        <taxon>Metazoa</taxon>
        <taxon>Chordata</taxon>
        <taxon>Craniata</taxon>
        <taxon>Vertebrata</taxon>
        <taxon>Euteleostomi</taxon>
        <taxon>Amphibia</taxon>
        <taxon>Batrachia</taxon>
        <taxon>Anura</taxon>
        <taxon>Pelobatoidea</taxon>
        <taxon>Megophryidae</taxon>
        <taxon>Leptobrachium</taxon>
    </lineage>
</organism>
<keyword evidence="1" id="KW-0472">Membrane</keyword>
<evidence type="ECO:0000313" key="2">
    <source>
        <dbReference type="Ensembl" id="ENSLLEP00000029945.1"/>
    </source>
</evidence>
<dbReference type="Ensembl" id="ENSLLET00000031103.1">
    <property type="protein sequence ID" value="ENSLLEP00000029945.1"/>
    <property type="gene ID" value="ENSLLEG00000018999.1"/>
</dbReference>
<accession>A0A8C5PZ97</accession>
<dbReference type="PANTHER" id="PTHR31635">
    <property type="entry name" value="REVERSE TRANSCRIPTASE DOMAIN-CONTAINING PROTEIN-RELATED"/>
    <property type="match status" value="1"/>
</dbReference>
<dbReference type="GeneTree" id="ENSGT00940000164735"/>
<reference evidence="2" key="2">
    <citation type="submission" date="2025-09" db="UniProtKB">
        <authorList>
            <consortium name="Ensembl"/>
        </authorList>
    </citation>
    <scope>IDENTIFICATION</scope>
</reference>
<proteinExistence type="predicted"/>
<evidence type="ECO:0000256" key="1">
    <source>
        <dbReference type="SAM" id="Phobius"/>
    </source>
</evidence>
<keyword evidence="1" id="KW-0812">Transmembrane</keyword>
<sequence>MPKRHSIGWTGIIFLEFLDIWALALNGYHGYTRCIPPLQRRLELMVHIRPPSALEMGQDRGALCPPCCLSLLWNLLCKGLGIMTIFKVSISHSTIIKFRHTRMMSFLLSPIPYDPSHMKELRTFQTLSNFLINDTKCKAMGVGVSPDLYQALTDICPFQWTRNSLRYLGTTLTRCPRDLFAANYTPLLNTTLHELRKWHKPHISWLGRINYLKMTVLPKFLYIFQAVPVKIPRALFQALKSGFLKFIWGATCPRISYKDMIRPRDKGGLGLPHLESYYHAALLTRICDWSISPPVKLWVALEKFAKYRLHLCPGS</sequence>
<name>A0A8C5PZ97_9ANUR</name>
<dbReference type="AlphaFoldDB" id="A0A8C5PZ97"/>
<protein>
    <recommendedName>
        <fullName evidence="4">Reverse transcriptase</fullName>
    </recommendedName>
</protein>
<dbReference type="PANTHER" id="PTHR31635:SF196">
    <property type="entry name" value="REVERSE TRANSCRIPTASE DOMAIN-CONTAINING PROTEIN-RELATED"/>
    <property type="match status" value="1"/>
</dbReference>
<feature type="transmembrane region" description="Helical" evidence="1">
    <location>
        <begin position="12"/>
        <end position="31"/>
    </location>
</feature>